<evidence type="ECO:0000313" key="7">
    <source>
        <dbReference type="Proteomes" id="UP000050867"/>
    </source>
</evidence>
<dbReference type="PROSITE" id="PS01124">
    <property type="entry name" value="HTH_ARAC_FAMILY_2"/>
    <property type="match status" value="1"/>
</dbReference>
<sequence length="337" mass="37446">MRTVREIQGSPTDERPPHWREEVTGLAVPVEVTSDCEWYHAELGMVELGPVQVTSVLTAPCTVHRPSRLIRRSDPGLFQLNLIWSGGNVLDQDRSQTPVASNEMVLYDTSRPFRIAARPTAPNSVVQGAGIMFPRTLLPLTPAQVNRFTATRLSAREGVGTLLSEFVARLLHDPEQYQTDDAIRLGTVLVDLLAALLAQELDGDCALPADTRQRTLLLSVQAFIHQNLGDPELSPSLIASAHNISARSLHRLFQPQGSTVAEWVRARRLERCRRDLADPSLSHRPIHAIAARWGLTDPAHFSRLFRAAYGVSPQDYRHQHRRPGGSRVHLSLPAVPR</sequence>
<dbReference type="GO" id="GO:0003700">
    <property type="term" value="F:DNA-binding transcription factor activity"/>
    <property type="evidence" value="ECO:0007669"/>
    <property type="project" value="InterPro"/>
</dbReference>
<evidence type="ECO:0000256" key="3">
    <source>
        <dbReference type="ARBA" id="ARBA00023163"/>
    </source>
</evidence>
<dbReference type="OrthoDB" id="9799345at2"/>
<accession>A0A0T6LWV3</accession>
<dbReference type="PANTHER" id="PTHR46796">
    <property type="entry name" value="HTH-TYPE TRANSCRIPTIONAL ACTIVATOR RHAS-RELATED"/>
    <property type="match status" value="1"/>
</dbReference>
<proteinExistence type="predicted"/>
<dbReference type="InterPro" id="IPR018060">
    <property type="entry name" value="HTH_AraC"/>
</dbReference>
<name>A0A0T6LWV3_WENVI</name>
<dbReference type="SUPFAM" id="SSF46689">
    <property type="entry name" value="Homeodomain-like"/>
    <property type="match status" value="1"/>
</dbReference>
<keyword evidence="2" id="KW-0238">DNA-binding</keyword>
<dbReference type="Gene3D" id="1.10.10.60">
    <property type="entry name" value="Homeodomain-like"/>
    <property type="match status" value="1"/>
</dbReference>
<dbReference type="EMBL" id="LLZU01000005">
    <property type="protein sequence ID" value="KRV50541.1"/>
    <property type="molecule type" value="Genomic_DNA"/>
</dbReference>
<dbReference type="PANTHER" id="PTHR46796:SF6">
    <property type="entry name" value="ARAC SUBFAMILY"/>
    <property type="match status" value="1"/>
</dbReference>
<dbReference type="Pfam" id="PF12833">
    <property type="entry name" value="HTH_18"/>
    <property type="match status" value="1"/>
</dbReference>
<comment type="caution">
    <text evidence="6">The sequence shown here is derived from an EMBL/GenBank/DDBJ whole genome shotgun (WGS) entry which is preliminary data.</text>
</comment>
<evidence type="ECO:0000256" key="2">
    <source>
        <dbReference type="ARBA" id="ARBA00023125"/>
    </source>
</evidence>
<gene>
    <name evidence="6" type="ORF">AQ490_15840</name>
</gene>
<dbReference type="AlphaFoldDB" id="A0A0T6LWV3"/>
<keyword evidence="1" id="KW-0805">Transcription regulation</keyword>
<dbReference type="Proteomes" id="UP000050867">
    <property type="component" value="Unassembled WGS sequence"/>
</dbReference>
<feature type="region of interest" description="Disordered" evidence="4">
    <location>
        <begin position="315"/>
        <end position="337"/>
    </location>
</feature>
<keyword evidence="3" id="KW-0804">Transcription</keyword>
<evidence type="ECO:0000256" key="1">
    <source>
        <dbReference type="ARBA" id="ARBA00023015"/>
    </source>
</evidence>
<organism evidence="6 7">
    <name type="scientific">Wenjunlia vitaminophila</name>
    <name type="common">Streptomyces vitaminophilus</name>
    <dbReference type="NCBI Taxonomy" id="76728"/>
    <lineage>
        <taxon>Bacteria</taxon>
        <taxon>Bacillati</taxon>
        <taxon>Actinomycetota</taxon>
        <taxon>Actinomycetes</taxon>
        <taxon>Kitasatosporales</taxon>
        <taxon>Streptomycetaceae</taxon>
        <taxon>Wenjunlia</taxon>
    </lineage>
</organism>
<dbReference type="GO" id="GO:0043565">
    <property type="term" value="F:sequence-specific DNA binding"/>
    <property type="evidence" value="ECO:0007669"/>
    <property type="project" value="InterPro"/>
</dbReference>
<keyword evidence="7" id="KW-1185">Reference proteome</keyword>
<dbReference type="STRING" id="76728.AQ490_15840"/>
<dbReference type="InterPro" id="IPR035418">
    <property type="entry name" value="AraC-bd_2"/>
</dbReference>
<evidence type="ECO:0000256" key="4">
    <source>
        <dbReference type="SAM" id="MobiDB-lite"/>
    </source>
</evidence>
<dbReference type="RefSeq" id="WP_018381571.1">
    <property type="nucleotide sequence ID" value="NZ_LLZU01000005.1"/>
</dbReference>
<evidence type="ECO:0000313" key="6">
    <source>
        <dbReference type="EMBL" id="KRV50541.1"/>
    </source>
</evidence>
<dbReference type="PRINTS" id="PR00032">
    <property type="entry name" value="HTHARAC"/>
</dbReference>
<dbReference type="InterPro" id="IPR009057">
    <property type="entry name" value="Homeodomain-like_sf"/>
</dbReference>
<feature type="domain" description="HTH araC/xylS-type" evidence="5">
    <location>
        <begin position="218"/>
        <end position="319"/>
    </location>
</feature>
<dbReference type="InterPro" id="IPR050204">
    <property type="entry name" value="AraC_XylS_family_regulators"/>
</dbReference>
<dbReference type="SMART" id="SM00342">
    <property type="entry name" value="HTH_ARAC"/>
    <property type="match status" value="1"/>
</dbReference>
<dbReference type="InterPro" id="IPR020449">
    <property type="entry name" value="Tscrpt_reg_AraC-type_HTH"/>
</dbReference>
<protein>
    <recommendedName>
        <fullName evidence="5">HTH araC/xylS-type domain-containing protein</fullName>
    </recommendedName>
</protein>
<dbReference type="Pfam" id="PF14525">
    <property type="entry name" value="AraC_binding_2"/>
    <property type="match status" value="1"/>
</dbReference>
<evidence type="ECO:0000259" key="5">
    <source>
        <dbReference type="PROSITE" id="PS01124"/>
    </source>
</evidence>
<reference evidence="6 7" key="1">
    <citation type="submission" date="2015-10" db="EMBL/GenBank/DDBJ databases">
        <title>Draft genome sequence of pyrrolomycin-producing Streptomyces vitaminophilus.</title>
        <authorList>
            <person name="Graham D.E."/>
            <person name="Mahan K.M."/>
            <person name="Klingeman D.M."/>
            <person name="Hettich R.L."/>
            <person name="Parry R.J."/>
        </authorList>
    </citation>
    <scope>NUCLEOTIDE SEQUENCE [LARGE SCALE GENOMIC DNA]</scope>
    <source>
        <strain evidence="6 7">ATCC 31673</strain>
    </source>
</reference>
<dbReference type="eggNOG" id="COG2207">
    <property type="taxonomic scope" value="Bacteria"/>
</dbReference>